<organism evidence="1 2">
    <name type="scientific">Colletotrichum lupini</name>
    <dbReference type="NCBI Taxonomy" id="145971"/>
    <lineage>
        <taxon>Eukaryota</taxon>
        <taxon>Fungi</taxon>
        <taxon>Dikarya</taxon>
        <taxon>Ascomycota</taxon>
        <taxon>Pezizomycotina</taxon>
        <taxon>Sordariomycetes</taxon>
        <taxon>Hypocreomycetidae</taxon>
        <taxon>Glomerellales</taxon>
        <taxon>Glomerellaceae</taxon>
        <taxon>Colletotrichum</taxon>
        <taxon>Colletotrichum acutatum species complex</taxon>
    </lineage>
</organism>
<dbReference type="RefSeq" id="XP_049152614.1">
    <property type="nucleotide sequence ID" value="XM_049295467.1"/>
</dbReference>
<dbReference type="Proteomes" id="UP000830671">
    <property type="component" value="Chromosome 9"/>
</dbReference>
<protein>
    <submittedName>
        <fullName evidence="1">Uncharacterized protein</fullName>
    </submittedName>
</protein>
<proteinExistence type="predicted"/>
<accession>A0A9Q8T901</accession>
<dbReference type="GeneID" id="73350477"/>
<dbReference type="AlphaFoldDB" id="A0A9Q8T901"/>
<dbReference type="KEGG" id="clup:CLUP02_16548"/>
<reference evidence="1" key="1">
    <citation type="journal article" date="2021" name="Mol. Plant Microbe Interact.">
        <title>Complete Genome Sequence of the Plant-Pathogenic Fungus Colletotrichum lupini.</title>
        <authorList>
            <person name="Baroncelli R."/>
            <person name="Pensec F."/>
            <person name="Da Lio D."/>
            <person name="Boufleur T."/>
            <person name="Vicente I."/>
            <person name="Sarrocco S."/>
            <person name="Picot A."/>
            <person name="Baraldi E."/>
            <person name="Sukno S."/>
            <person name="Thon M."/>
            <person name="Le Floch G."/>
        </authorList>
    </citation>
    <scope>NUCLEOTIDE SEQUENCE</scope>
    <source>
        <strain evidence="1">IMI 504893</strain>
    </source>
</reference>
<evidence type="ECO:0000313" key="1">
    <source>
        <dbReference type="EMBL" id="UQC91015.1"/>
    </source>
</evidence>
<dbReference type="EMBL" id="CP019481">
    <property type="protein sequence ID" value="UQC91015.1"/>
    <property type="molecule type" value="Genomic_DNA"/>
</dbReference>
<keyword evidence="2" id="KW-1185">Reference proteome</keyword>
<name>A0A9Q8T901_9PEZI</name>
<evidence type="ECO:0000313" key="2">
    <source>
        <dbReference type="Proteomes" id="UP000830671"/>
    </source>
</evidence>
<sequence length="137" mass="15666">MVSPAHPAFRRHEGFTSDFYSLHYILFTEFSLLGKHLISFFLNKYDPIAGCYLNSLNVALKQNLIKRLKDCTMYTHVETMNMDYENYCLFEHAGLLFGDIFPSSSSELLDERHGVLLRGRGGDSHVGPTARWSRAAE</sequence>
<gene>
    <name evidence="1" type="ORF">CLUP02_16548</name>
</gene>